<proteinExistence type="predicted"/>
<feature type="compositionally biased region" description="Pro residues" evidence="10">
    <location>
        <begin position="26"/>
        <end position="38"/>
    </location>
</feature>
<sequence>MEPQPIMGVHLVLPRNLSRPLHPHIPHPPPPPLPPPPAAAAHPTRPDPGPPLPRDGAHLLHHLRRNPPLRRRRDPRHTVVLAAEQDHPNPMAPLFSTGYSPIGPGLLLVIHLLHLAVPPPPPNPLQPPPPPQPPNPPPPQPLLTDLHMLLLGCNLISHVGVLTLHLIKGGCNGIGAWGFNSILNAAILMVFLNFYVKNYKNVNVASGSENPAKAKLKDL</sequence>
<keyword evidence="4 11" id="KW-0812">Transmembrane</keyword>
<organism evidence="12 13">
    <name type="scientific">Carnegiea gigantea</name>
    <dbReference type="NCBI Taxonomy" id="171969"/>
    <lineage>
        <taxon>Eukaryota</taxon>
        <taxon>Viridiplantae</taxon>
        <taxon>Streptophyta</taxon>
        <taxon>Embryophyta</taxon>
        <taxon>Tracheophyta</taxon>
        <taxon>Spermatophyta</taxon>
        <taxon>Magnoliopsida</taxon>
        <taxon>eudicotyledons</taxon>
        <taxon>Gunneridae</taxon>
        <taxon>Pentapetalae</taxon>
        <taxon>Caryophyllales</taxon>
        <taxon>Cactineae</taxon>
        <taxon>Cactaceae</taxon>
        <taxon>Cactoideae</taxon>
        <taxon>Echinocereeae</taxon>
        <taxon>Carnegiea</taxon>
    </lineage>
</organism>
<evidence type="ECO:0000256" key="5">
    <source>
        <dbReference type="ARBA" id="ARBA00022832"/>
    </source>
</evidence>
<gene>
    <name evidence="12" type="ORF">Cgig2_025623</name>
</gene>
<evidence type="ECO:0000256" key="10">
    <source>
        <dbReference type="SAM" id="MobiDB-lite"/>
    </source>
</evidence>
<evidence type="ECO:0000256" key="9">
    <source>
        <dbReference type="ARBA" id="ARBA00023160"/>
    </source>
</evidence>
<protein>
    <submittedName>
        <fullName evidence="12">Uncharacterized protein</fullName>
    </submittedName>
</protein>
<keyword evidence="9" id="KW-0275">Fatty acid biosynthesis</keyword>
<keyword evidence="8 11" id="KW-0472">Membrane</keyword>
<dbReference type="GO" id="GO:0006633">
    <property type="term" value="P:fatty acid biosynthetic process"/>
    <property type="evidence" value="ECO:0007669"/>
    <property type="project" value="UniProtKB-KW"/>
</dbReference>
<name>A0A9Q1Q812_9CARY</name>
<dbReference type="Pfam" id="PF01151">
    <property type="entry name" value="ELO"/>
    <property type="match status" value="1"/>
</dbReference>
<evidence type="ECO:0000256" key="11">
    <source>
        <dbReference type="SAM" id="Phobius"/>
    </source>
</evidence>
<evidence type="ECO:0000256" key="4">
    <source>
        <dbReference type="ARBA" id="ARBA00022692"/>
    </source>
</evidence>
<evidence type="ECO:0000256" key="7">
    <source>
        <dbReference type="ARBA" id="ARBA00023098"/>
    </source>
</evidence>
<keyword evidence="7" id="KW-0443">Lipid metabolism</keyword>
<dbReference type="AlphaFoldDB" id="A0A9Q1Q812"/>
<evidence type="ECO:0000256" key="2">
    <source>
        <dbReference type="ARBA" id="ARBA00022516"/>
    </source>
</evidence>
<keyword evidence="5" id="KW-0276">Fatty acid metabolism</keyword>
<feature type="transmembrane region" description="Helical" evidence="11">
    <location>
        <begin position="174"/>
        <end position="196"/>
    </location>
</feature>
<dbReference type="GO" id="GO:0016020">
    <property type="term" value="C:membrane"/>
    <property type="evidence" value="ECO:0007669"/>
    <property type="project" value="UniProtKB-SubCell"/>
</dbReference>
<keyword evidence="13" id="KW-1185">Reference proteome</keyword>
<dbReference type="GO" id="GO:0009922">
    <property type="term" value="F:fatty acid elongase activity"/>
    <property type="evidence" value="ECO:0007669"/>
    <property type="project" value="InterPro"/>
</dbReference>
<dbReference type="Proteomes" id="UP001153076">
    <property type="component" value="Unassembled WGS sequence"/>
</dbReference>
<reference evidence="12" key="1">
    <citation type="submission" date="2022-04" db="EMBL/GenBank/DDBJ databases">
        <title>Carnegiea gigantea Genome sequencing and assembly v2.</title>
        <authorList>
            <person name="Copetti D."/>
            <person name="Sanderson M.J."/>
            <person name="Burquez A."/>
            <person name="Wojciechowski M.F."/>
        </authorList>
    </citation>
    <scope>NUCLEOTIDE SEQUENCE</scope>
    <source>
        <strain evidence="12">SGP5-SGP5p</strain>
        <tissue evidence="12">Aerial part</tissue>
    </source>
</reference>
<evidence type="ECO:0000256" key="8">
    <source>
        <dbReference type="ARBA" id="ARBA00023136"/>
    </source>
</evidence>
<evidence type="ECO:0000256" key="6">
    <source>
        <dbReference type="ARBA" id="ARBA00022989"/>
    </source>
</evidence>
<evidence type="ECO:0000256" key="1">
    <source>
        <dbReference type="ARBA" id="ARBA00004141"/>
    </source>
</evidence>
<accession>A0A9Q1Q812</accession>
<keyword evidence="2" id="KW-0444">Lipid biosynthesis</keyword>
<comment type="caution">
    <text evidence="12">The sequence shown here is derived from an EMBL/GenBank/DDBJ whole genome shotgun (WGS) entry which is preliminary data.</text>
</comment>
<evidence type="ECO:0000256" key="3">
    <source>
        <dbReference type="ARBA" id="ARBA00022679"/>
    </source>
</evidence>
<dbReference type="InterPro" id="IPR002076">
    <property type="entry name" value="ELO_fam"/>
</dbReference>
<dbReference type="OrthoDB" id="434092at2759"/>
<feature type="region of interest" description="Disordered" evidence="10">
    <location>
        <begin position="120"/>
        <end position="141"/>
    </location>
</feature>
<comment type="subcellular location">
    <subcellularLocation>
        <location evidence="1">Membrane</location>
        <topology evidence="1">Multi-pass membrane protein</topology>
    </subcellularLocation>
</comment>
<evidence type="ECO:0000313" key="12">
    <source>
        <dbReference type="EMBL" id="KAJ8431581.1"/>
    </source>
</evidence>
<keyword evidence="6 11" id="KW-1133">Transmembrane helix</keyword>
<evidence type="ECO:0000313" key="13">
    <source>
        <dbReference type="Proteomes" id="UP001153076"/>
    </source>
</evidence>
<dbReference type="EMBL" id="JAKOGI010000680">
    <property type="protein sequence ID" value="KAJ8431581.1"/>
    <property type="molecule type" value="Genomic_DNA"/>
</dbReference>
<keyword evidence="3" id="KW-0808">Transferase</keyword>
<feature type="region of interest" description="Disordered" evidence="10">
    <location>
        <begin position="18"/>
        <end position="58"/>
    </location>
</feature>